<evidence type="ECO:0000313" key="3">
    <source>
        <dbReference type="Proteomes" id="UP000707071"/>
    </source>
</evidence>
<dbReference type="EMBL" id="SRRH01000014">
    <property type="protein sequence ID" value="KAG6303063.1"/>
    <property type="molecule type" value="Genomic_DNA"/>
</dbReference>
<comment type="caution">
    <text evidence="2">The sequence shown here is derived from an EMBL/GenBank/DDBJ whole genome shotgun (WGS) entry which is preliminary data.</text>
</comment>
<gene>
    <name evidence="2" type="ORF">E4U09_001168</name>
</gene>
<sequence>MVPSKYDGNISALEIMEANFNNYELQHTNSGSRCFQVNERAKKKKTCVLVPDTSPKRQECVPVHNNLIKKGMHTHAPTPQTQIQASLLGALKRSIEASSKERHYSTGGKSAPAQQPSA</sequence>
<protein>
    <submittedName>
        <fullName evidence="2">Uncharacterized protein</fullName>
    </submittedName>
</protein>
<dbReference type="AlphaFoldDB" id="A0A9P7QR85"/>
<evidence type="ECO:0000313" key="2">
    <source>
        <dbReference type="EMBL" id="KAG6303063.1"/>
    </source>
</evidence>
<reference evidence="2 3" key="1">
    <citation type="journal article" date="2020" name="bioRxiv">
        <title>Whole genome comparisons of ergot fungi reveals the divergence and evolution of species within the genus Claviceps are the result of varying mechanisms driving genome evolution and host range expansion.</title>
        <authorList>
            <person name="Wyka S.A."/>
            <person name="Mondo S.J."/>
            <person name="Liu M."/>
            <person name="Dettman J."/>
            <person name="Nalam V."/>
            <person name="Broders K.D."/>
        </authorList>
    </citation>
    <scope>NUCLEOTIDE SEQUENCE [LARGE SCALE GENOMIC DNA]</scope>
    <source>
        <strain evidence="2 3">Clav52</strain>
    </source>
</reference>
<organism evidence="2 3">
    <name type="scientific">Claviceps aff. purpurea</name>
    <dbReference type="NCBI Taxonomy" id="1967640"/>
    <lineage>
        <taxon>Eukaryota</taxon>
        <taxon>Fungi</taxon>
        <taxon>Dikarya</taxon>
        <taxon>Ascomycota</taxon>
        <taxon>Pezizomycotina</taxon>
        <taxon>Sordariomycetes</taxon>
        <taxon>Hypocreomycetidae</taxon>
        <taxon>Hypocreales</taxon>
        <taxon>Clavicipitaceae</taxon>
        <taxon>Claviceps</taxon>
    </lineage>
</organism>
<accession>A0A9P7QR85</accession>
<keyword evidence="3" id="KW-1185">Reference proteome</keyword>
<dbReference type="Proteomes" id="UP000707071">
    <property type="component" value="Unassembled WGS sequence"/>
</dbReference>
<proteinExistence type="predicted"/>
<feature type="region of interest" description="Disordered" evidence="1">
    <location>
        <begin position="94"/>
        <end position="118"/>
    </location>
</feature>
<evidence type="ECO:0000256" key="1">
    <source>
        <dbReference type="SAM" id="MobiDB-lite"/>
    </source>
</evidence>
<feature type="compositionally biased region" description="Basic and acidic residues" evidence="1">
    <location>
        <begin position="94"/>
        <end position="104"/>
    </location>
</feature>
<name>A0A9P7QR85_9HYPO</name>